<dbReference type="PANTHER" id="PTHR24113:SF12">
    <property type="entry name" value="RAN GTPASE-ACTIVATING PROTEIN 1"/>
    <property type="match status" value="1"/>
</dbReference>
<dbReference type="InterPro" id="IPR032675">
    <property type="entry name" value="LRR_dom_sf"/>
</dbReference>
<dbReference type="GO" id="GO:0005096">
    <property type="term" value="F:GTPase activator activity"/>
    <property type="evidence" value="ECO:0007669"/>
    <property type="project" value="UniProtKB-KW"/>
</dbReference>
<protein>
    <submittedName>
        <fullName evidence="4">Uncharacterized protein</fullName>
    </submittedName>
</protein>
<dbReference type="InterPro" id="IPR027038">
    <property type="entry name" value="RanGap"/>
</dbReference>
<dbReference type="Pfam" id="PF13516">
    <property type="entry name" value="LRR_6"/>
    <property type="match status" value="1"/>
</dbReference>
<dbReference type="SMART" id="SM00368">
    <property type="entry name" value="LRR_RI"/>
    <property type="match status" value="3"/>
</dbReference>
<accession>A0A7S2CZ24</accession>
<evidence type="ECO:0000256" key="2">
    <source>
        <dbReference type="ARBA" id="ARBA00022614"/>
    </source>
</evidence>
<organism evidence="4">
    <name type="scientific">Haptolina brevifila</name>
    <dbReference type="NCBI Taxonomy" id="156173"/>
    <lineage>
        <taxon>Eukaryota</taxon>
        <taxon>Haptista</taxon>
        <taxon>Haptophyta</taxon>
        <taxon>Prymnesiophyceae</taxon>
        <taxon>Prymnesiales</taxon>
        <taxon>Prymnesiaceae</taxon>
        <taxon>Haptolina</taxon>
    </lineage>
</organism>
<sequence>MLRLSRSLCTSTAFERISSKVGMSAAELQAKACINLRGRALTAADLSIVAAFLSQNDQLEQLDLAANGFGVDGAEFVATVMSSCATLTSLHLDNNNLRGGSTIISEAVARHEGLRELHMPANVIGPAAAVSFAAAVTACKSLESLNLSSNAFGYKGGVAVAEALATSAASSKLQSLSLTACAVGMESAGERRRPLR</sequence>
<dbReference type="GO" id="GO:0005829">
    <property type="term" value="C:cytosol"/>
    <property type="evidence" value="ECO:0007669"/>
    <property type="project" value="TreeGrafter"/>
</dbReference>
<evidence type="ECO:0000256" key="1">
    <source>
        <dbReference type="ARBA" id="ARBA00022468"/>
    </source>
</evidence>
<proteinExistence type="predicted"/>
<dbReference type="AlphaFoldDB" id="A0A7S2CZ24"/>
<dbReference type="GO" id="GO:0005634">
    <property type="term" value="C:nucleus"/>
    <property type="evidence" value="ECO:0007669"/>
    <property type="project" value="TreeGrafter"/>
</dbReference>
<dbReference type="InterPro" id="IPR001611">
    <property type="entry name" value="Leu-rich_rpt"/>
</dbReference>
<name>A0A7S2CZ24_9EUKA</name>
<dbReference type="GO" id="GO:0048471">
    <property type="term" value="C:perinuclear region of cytoplasm"/>
    <property type="evidence" value="ECO:0007669"/>
    <property type="project" value="TreeGrafter"/>
</dbReference>
<dbReference type="Gene3D" id="3.80.10.10">
    <property type="entry name" value="Ribonuclease Inhibitor"/>
    <property type="match status" value="1"/>
</dbReference>
<dbReference type="SUPFAM" id="SSF52047">
    <property type="entry name" value="RNI-like"/>
    <property type="match status" value="1"/>
</dbReference>
<evidence type="ECO:0000256" key="3">
    <source>
        <dbReference type="ARBA" id="ARBA00022737"/>
    </source>
</evidence>
<gene>
    <name evidence="4" type="ORF">CBRE1094_LOCUS12318</name>
</gene>
<dbReference type="PANTHER" id="PTHR24113">
    <property type="entry name" value="RAN GTPASE-ACTIVATING PROTEIN 1"/>
    <property type="match status" value="1"/>
</dbReference>
<evidence type="ECO:0000313" key="4">
    <source>
        <dbReference type="EMBL" id="CAD9438304.1"/>
    </source>
</evidence>
<reference evidence="4" key="1">
    <citation type="submission" date="2021-01" db="EMBL/GenBank/DDBJ databases">
        <authorList>
            <person name="Corre E."/>
            <person name="Pelletier E."/>
            <person name="Niang G."/>
            <person name="Scheremetjew M."/>
            <person name="Finn R."/>
            <person name="Kale V."/>
            <person name="Holt S."/>
            <person name="Cochrane G."/>
            <person name="Meng A."/>
            <person name="Brown T."/>
            <person name="Cohen L."/>
        </authorList>
    </citation>
    <scope>NUCLEOTIDE SEQUENCE</scope>
    <source>
        <strain evidence="4">UTEX LB 985</strain>
    </source>
</reference>
<keyword evidence="3" id="KW-0677">Repeat</keyword>
<keyword evidence="1" id="KW-0343">GTPase activation</keyword>
<dbReference type="GO" id="GO:0031267">
    <property type="term" value="F:small GTPase binding"/>
    <property type="evidence" value="ECO:0007669"/>
    <property type="project" value="TreeGrafter"/>
</dbReference>
<dbReference type="EMBL" id="HBGU01022573">
    <property type="protein sequence ID" value="CAD9438304.1"/>
    <property type="molecule type" value="Transcribed_RNA"/>
</dbReference>
<keyword evidence="2" id="KW-0433">Leucine-rich repeat</keyword>
<dbReference type="GO" id="GO:0006913">
    <property type="term" value="P:nucleocytoplasmic transport"/>
    <property type="evidence" value="ECO:0007669"/>
    <property type="project" value="TreeGrafter"/>
</dbReference>
<dbReference type="Pfam" id="PF00560">
    <property type="entry name" value="LRR_1"/>
    <property type="match status" value="1"/>
</dbReference>